<dbReference type="Gene3D" id="1.20.1270.280">
    <property type="match status" value="1"/>
</dbReference>
<dbReference type="Pfam" id="PF18199">
    <property type="entry name" value="Dynein_C"/>
    <property type="match status" value="1"/>
</dbReference>
<reference evidence="3 4" key="1">
    <citation type="journal article" date="2023" name="Sci. Data">
        <title>Genome assembly of the Korean intertidal mud-creeper Batillaria attramentaria.</title>
        <authorList>
            <person name="Patra A.K."/>
            <person name="Ho P.T."/>
            <person name="Jun S."/>
            <person name="Lee S.J."/>
            <person name="Kim Y."/>
            <person name="Won Y.J."/>
        </authorList>
    </citation>
    <scope>NUCLEOTIDE SEQUENCE [LARGE SCALE GENOMIC DNA]</scope>
    <source>
        <strain evidence="3">Wonlab-2016</strain>
    </source>
</reference>
<dbReference type="InterPro" id="IPR026983">
    <property type="entry name" value="DHC"/>
</dbReference>
<organism evidence="3 4">
    <name type="scientific">Batillaria attramentaria</name>
    <dbReference type="NCBI Taxonomy" id="370345"/>
    <lineage>
        <taxon>Eukaryota</taxon>
        <taxon>Metazoa</taxon>
        <taxon>Spiralia</taxon>
        <taxon>Lophotrochozoa</taxon>
        <taxon>Mollusca</taxon>
        <taxon>Gastropoda</taxon>
        <taxon>Caenogastropoda</taxon>
        <taxon>Sorbeoconcha</taxon>
        <taxon>Cerithioidea</taxon>
        <taxon>Batillariidae</taxon>
        <taxon>Batillaria</taxon>
    </lineage>
</organism>
<dbReference type="FunFam" id="1.20.1270.280:FF:000007">
    <property type="entry name" value="dynein heavy chain 2, axonemal"/>
    <property type="match status" value="1"/>
</dbReference>
<dbReference type="Gene3D" id="3.10.490.20">
    <property type="match status" value="1"/>
</dbReference>
<keyword evidence="4" id="KW-1185">Reference proteome</keyword>
<name>A0ABD0JDX0_9CAEN</name>
<dbReference type="InterPro" id="IPR043160">
    <property type="entry name" value="Dynein_C_barrel"/>
</dbReference>
<dbReference type="PANTHER" id="PTHR22878:SF68">
    <property type="entry name" value="DYNEIN HEAVY CHAIN 6, AXONEMAL-LIKE"/>
    <property type="match status" value="1"/>
</dbReference>
<protein>
    <recommendedName>
        <fullName evidence="2">Dynein heavy chain C-terminal domain-containing protein</fullName>
    </recommendedName>
</protein>
<dbReference type="Proteomes" id="UP001519460">
    <property type="component" value="Unassembled WGS sequence"/>
</dbReference>
<dbReference type="AlphaFoldDB" id="A0ABD0JDX0"/>
<accession>A0ABD0JDX0</accession>
<dbReference type="FunFam" id="3.10.490.20:FF:000008">
    <property type="entry name" value="dynein heavy chain 2, axonemal"/>
    <property type="match status" value="1"/>
</dbReference>
<feature type="region of interest" description="Disordered" evidence="1">
    <location>
        <begin position="1"/>
        <end position="21"/>
    </location>
</feature>
<gene>
    <name evidence="3" type="ORF">BaRGS_00036166</name>
</gene>
<dbReference type="InterPro" id="IPR041228">
    <property type="entry name" value="Dynein_C"/>
</dbReference>
<comment type="caution">
    <text evidence="3">The sequence shown here is derived from an EMBL/GenBank/DDBJ whole genome shotgun (WGS) entry which is preliminary data.</text>
</comment>
<proteinExistence type="predicted"/>
<dbReference type="EMBL" id="JACVVK020000502">
    <property type="protein sequence ID" value="KAK7469837.1"/>
    <property type="molecule type" value="Genomic_DNA"/>
</dbReference>
<evidence type="ECO:0000259" key="2">
    <source>
        <dbReference type="Pfam" id="PF18199"/>
    </source>
</evidence>
<evidence type="ECO:0000256" key="1">
    <source>
        <dbReference type="SAM" id="MobiDB-lite"/>
    </source>
</evidence>
<feature type="domain" description="Dynein heavy chain C-terminal" evidence="2">
    <location>
        <begin position="2"/>
        <end position="294"/>
    </location>
</feature>
<sequence>MLFDTLLSLTPQTSSGGGESKEDKVMDLAAGIYKQIPENIDYDATAKLLSVDPCPLNVVLLQEIQRYNVLLNEIRRSLVDLEKGIQGLVVMTMELEVVFNSLFEGRVPPSWEKAYSSLKPLGAWTRDLVMRMEQLSHWAQTSHPPIIFWMSGFTFPTGFLTAVLQTFARQNGVSVDMLQWEFSVLTVTDANVTGAPKDGVLIKGLFLQGAGWDRKNSLLIEAAPMQLVCAMPSIHFKPCEIKKRAPKGMYTCPCYYYPNRAGGGGRPSFVVAVDLKSGEKPADHWIKRGTALLMSLDY</sequence>
<evidence type="ECO:0000313" key="4">
    <source>
        <dbReference type="Proteomes" id="UP001519460"/>
    </source>
</evidence>
<dbReference type="PANTHER" id="PTHR22878">
    <property type="entry name" value="DYNEIN HEAVY CHAIN 6, AXONEMAL-LIKE-RELATED"/>
    <property type="match status" value="1"/>
</dbReference>
<evidence type="ECO:0000313" key="3">
    <source>
        <dbReference type="EMBL" id="KAK7469837.1"/>
    </source>
</evidence>